<sequence>MVWADFSLTRIPPAVDDNPSLWITGTRLDQLNHAHPGVCGERSRIEMSQVVHDTQLSIGSHFAKDLVGTFGSPLYVYDASLIRQRLRALREAVTYPLTDLHYACKANTNLSILRLLRDEGAYIDAVSPGEVFLALKAGFTADQILFTGNSVTDDEMQFLLDRDILINIDSLSQLERYGRLAPG</sequence>
<feature type="non-terminal residue" evidence="4">
    <location>
        <position position="183"/>
    </location>
</feature>
<dbReference type="SUPFAM" id="SSF51419">
    <property type="entry name" value="PLP-binding barrel"/>
    <property type="match status" value="1"/>
</dbReference>
<evidence type="ECO:0000259" key="3">
    <source>
        <dbReference type="Pfam" id="PF02784"/>
    </source>
</evidence>
<feature type="domain" description="Orn/DAP/Arg decarboxylase 2 N-terminal" evidence="3">
    <location>
        <begin position="82"/>
        <end position="182"/>
    </location>
</feature>
<dbReference type="GO" id="GO:0009089">
    <property type="term" value="P:lysine biosynthetic process via diaminopimelate"/>
    <property type="evidence" value="ECO:0007669"/>
    <property type="project" value="TreeGrafter"/>
</dbReference>
<evidence type="ECO:0000256" key="1">
    <source>
        <dbReference type="ARBA" id="ARBA00001933"/>
    </source>
</evidence>
<proteinExistence type="predicted"/>
<accession>A0A383C7R5</accession>
<organism evidence="4">
    <name type="scientific">marine metagenome</name>
    <dbReference type="NCBI Taxonomy" id="408172"/>
    <lineage>
        <taxon>unclassified sequences</taxon>
        <taxon>metagenomes</taxon>
        <taxon>ecological metagenomes</taxon>
    </lineage>
</organism>
<gene>
    <name evidence="4" type="ORF">METZ01_LOCUS480934</name>
</gene>
<reference evidence="4" key="1">
    <citation type="submission" date="2018-05" db="EMBL/GenBank/DDBJ databases">
        <authorList>
            <person name="Lanie J.A."/>
            <person name="Ng W.-L."/>
            <person name="Kazmierczak K.M."/>
            <person name="Andrzejewski T.M."/>
            <person name="Davidsen T.M."/>
            <person name="Wayne K.J."/>
            <person name="Tettelin H."/>
            <person name="Glass J.I."/>
            <person name="Rusch D."/>
            <person name="Podicherti R."/>
            <person name="Tsui H.-C.T."/>
            <person name="Winkler M.E."/>
        </authorList>
    </citation>
    <scope>NUCLEOTIDE SEQUENCE</scope>
</reference>
<dbReference type="InterPro" id="IPR022644">
    <property type="entry name" value="De-COase2_N"/>
</dbReference>
<protein>
    <recommendedName>
        <fullName evidence="3">Orn/DAP/Arg decarboxylase 2 N-terminal domain-containing protein</fullName>
    </recommendedName>
</protein>
<comment type="cofactor">
    <cofactor evidence="1">
        <name>pyridoxal 5'-phosphate</name>
        <dbReference type="ChEBI" id="CHEBI:597326"/>
    </cofactor>
</comment>
<keyword evidence="2" id="KW-0663">Pyridoxal phosphate</keyword>
<dbReference type="InterPro" id="IPR029066">
    <property type="entry name" value="PLP-binding_barrel"/>
</dbReference>
<dbReference type="PANTHER" id="PTHR43727:SF2">
    <property type="entry name" value="GROUP IV DECARBOXYLASE"/>
    <property type="match status" value="1"/>
</dbReference>
<dbReference type="AlphaFoldDB" id="A0A383C7R5"/>
<dbReference type="GO" id="GO:0008836">
    <property type="term" value="F:diaminopimelate decarboxylase activity"/>
    <property type="evidence" value="ECO:0007669"/>
    <property type="project" value="TreeGrafter"/>
</dbReference>
<evidence type="ECO:0000256" key="2">
    <source>
        <dbReference type="ARBA" id="ARBA00022898"/>
    </source>
</evidence>
<dbReference type="InterPro" id="IPR022653">
    <property type="entry name" value="De-COase2_pyr-phos_BS"/>
</dbReference>
<dbReference type="Pfam" id="PF02784">
    <property type="entry name" value="Orn_Arg_deC_N"/>
    <property type="match status" value="1"/>
</dbReference>
<evidence type="ECO:0000313" key="4">
    <source>
        <dbReference type="EMBL" id="SVE28080.1"/>
    </source>
</evidence>
<dbReference type="EMBL" id="UINC01206443">
    <property type="protein sequence ID" value="SVE28080.1"/>
    <property type="molecule type" value="Genomic_DNA"/>
</dbReference>
<dbReference type="PROSITE" id="PS00878">
    <property type="entry name" value="ODR_DC_2_1"/>
    <property type="match status" value="1"/>
</dbReference>
<name>A0A383C7R5_9ZZZZ</name>
<dbReference type="PANTHER" id="PTHR43727">
    <property type="entry name" value="DIAMINOPIMELATE DECARBOXYLASE"/>
    <property type="match status" value="1"/>
</dbReference>
<dbReference type="Gene3D" id="3.20.20.10">
    <property type="entry name" value="Alanine racemase"/>
    <property type="match status" value="1"/>
</dbReference>